<dbReference type="RefSeq" id="YP_001427081.1">
    <property type="nucleotide sequence ID" value="NC_008724.1"/>
</dbReference>
<accession>A7K9L0</accession>
<keyword evidence="3" id="KW-1185">Reference proteome</keyword>
<sequence>MVPCMPFSNRHLHPLRYGQMLGWASAVLHAIVCAWYAFAAVKDFASSTAVVNESNDDLMTFSMSTDR</sequence>
<organism evidence="2 3">
    <name type="scientific">Chlorovirus heliozoae</name>
    <dbReference type="NCBI Taxonomy" id="322019"/>
    <lineage>
        <taxon>Viruses</taxon>
        <taxon>Varidnaviria</taxon>
        <taxon>Bamfordvirae</taxon>
        <taxon>Nucleocytoviricota</taxon>
        <taxon>Megaviricetes</taxon>
        <taxon>Algavirales</taxon>
        <taxon>Phycodnaviridae</taxon>
        <taxon>Chlorovirus</taxon>
    </lineage>
</organism>
<protein>
    <submittedName>
        <fullName evidence="2">Uncharacterized protein z600L</fullName>
    </submittedName>
</protein>
<dbReference type="EMBL" id="EF101928">
    <property type="protein sequence ID" value="ABT16734.1"/>
    <property type="molecule type" value="Genomic_DNA"/>
</dbReference>
<evidence type="ECO:0000313" key="2">
    <source>
        <dbReference type="EMBL" id="ABT16734.1"/>
    </source>
</evidence>
<dbReference type="GeneID" id="5471026"/>
<keyword evidence="1" id="KW-0472">Membrane</keyword>
<name>A7K9L0_9PHYC</name>
<keyword evidence="1" id="KW-0812">Transmembrane</keyword>
<proteinExistence type="predicted"/>
<gene>
    <name evidence="2" type="primary">z600L</name>
    <name evidence="2" type="ORF">ATCV1_z600L</name>
</gene>
<feature type="transmembrane region" description="Helical" evidence="1">
    <location>
        <begin position="20"/>
        <end position="38"/>
    </location>
</feature>
<reference evidence="2 3" key="1">
    <citation type="submission" date="2006-09" db="EMBL/GenBank/DDBJ databases">
        <title>Sequence and annotation of the 288-kb ATCV-1 virus that infects an endosymbiotic Chlorella strain of the heliozoon Acanthocystis turfacea.</title>
        <authorList>
            <person name="Fitzgerald L.A."/>
            <person name="Graves M.V."/>
            <person name="Li X."/>
            <person name="Pfitzner A.J.P."/>
            <person name="Hartigan J."/>
            <person name="Van Etten J.L."/>
        </authorList>
    </citation>
    <scope>NUCLEOTIDE SEQUENCE [LARGE SCALE GENOMIC DNA]</scope>
    <source>
        <strain evidence="2 3">ATCV-1</strain>
    </source>
</reference>
<dbReference type="Proteomes" id="UP000202420">
    <property type="component" value="Segment"/>
</dbReference>
<evidence type="ECO:0000313" key="3">
    <source>
        <dbReference type="Proteomes" id="UP000202420"/>
    </source>
</evidence>
<keyword evidence="1" id="KW-1133">Transmembrane helix</keyword>
<dbReference type="KEGG" id="vg:5471026"/>
<evidence type="ECO:0000256" key="1">
    <source>
        <dbReference type="SAM" id="Phobius"/>
    </source>
</evidence>